<dbReference type="OrthoDB" id="2199641at2"/>
<keyword evidence="1" id="KW-0472">Membrane</keyword>
<evidence type="ECO:0000256" key="1">
    <source>
        <dbReference type="SAM" id="Phobius"/>
    </source>
</evidence>
<reference evidence="2 3" key="1">
    <citation type="submission" date="2013-03" db="EMBL/GenBank/DDBJ databases">
        <title>The Genome Sequence of Enterococcus dispar ATCC_51266 (Illumina only assembly).</title>
        <authorList>
            <consortium name="The Broad Institute Genomics Platform"/>
            <consortium name="The Broad Institute Genome Sequencing Center for Infectious Disease"/>
            <person name="Earl A."/>
            <person name="Russ C."/>
            <person name="Gilmore M."/>
            <person name="Surin D."/>
            <person name="Walker B."/>
            <person name="Young S."/>
            <person name="Zeng Q."/>
            <person name="Gargeya S."/>
            <person name="Fitzgerald M."/>
            <person name="Haas B."/>
            <person name="Abouelleil A."/>
            <person name="Allen A.W."/>
            <person name="Alvarado L."/>
            <person name="Arachchi H.M."/>
            <person name="Berlin A.M."/>
            <person name="Chapman S.B."/>
            <person name="Gainer-Dewar J."/>
            <person name="Goldberg J."/>
            <person name="Griggs A."/>
            <person name="Gujja S."/>
            <person name="Hansen M."/>
            <person name="Howarth C."/>
            <person name="Imamovic A."/>
            <person name="Ireland A."/>
            <person name="Larimer J."/>
            <person name="McCowan C."/>
            <person name="Murphy C."/>
            <person name="Pearson M."/>
            <person name="Poon T.W."/>
            <person name="Priest M."/>
            <person name="Roberts A."/>
            <person name="Saif S."/>
            <person name="Shea T."/>
            <person name="Sisk P."/>
            <person name="Sykes S."/>
            <person name="Wortman J."/>
            <person name="Nusbaum C."/>
            <person name="Birren B."/>
        </authorList>
    </citation>
    <scope>NUCLEOTIDE SEQUENCE [LARGE SCALE GENOMIC DNA]</scope>
    <source>
        <strain evidence="2 3">ATCC 51266</strain>
    </source>
</reference>
<dbReference type="NCBIfam" id="NF040982">
    <property type="entry name" value="ComGD"/>
    <property type="match status" value="1"/>
</dbReference>
<dbReference type="PATRIC" id="fig|1139219.3.peg.1790"/>
<organism evidence="2 3">
    <name type="scientific">Enterococcus dispar ATCC 51266</name>
    <dbReference type="NCBI Taxonomy" id="1139219"/>
    <lineage>
        <taxon>Bacteria</taxon>
        <taxon>Bacillati</taxon>
        <taxon>Bacillota</taxon>
        <taxon>Bacilli</taxon>
        <taxon>Lactobacillales</taxon>
        <taxon>Enterococcaceae</taxon>
        <taxon>Enterococcus</taxon>
    </lineage>
</organism>
<dbReference type="InterPro" id="IPR016785">
    <property type="entry name" value="ComGD"/>
</dbReference>
<proteinExistence type="predicted"/>
<dbReference type="AlphaFoldDB" id="S1P0T3"/>
<dbReference type="EMBL" id="AHYR01000006">
    <property type="protein sequence ID" value="EOT40913.1"/>
    <property type="molecule type" value="Genomic_DNA"/>
</dbReference>
<gene>
    <name evidence="2" type="ORF">OMK_01829</name>
</gene>
<keyword evidence="1" id="KW-1133">Transmembrane helix</keyword>
<protein>
    <recommendedName>
        <fullName evidence="4">Prepilin-type N-terminal cleavage/methylation domain-containing protein</fullName>
    </recommendedName>
</protein>
<comment type="caution">
    <text evidence="2">The sequence shown here is derived from an EMBL/GenBank/DDBJ whole genome shotgun (WGS) entry which is preliminary data.</text>
</comment>
<evidence type="ECO:0000313" key="3">
    <source>
        <dbReference type="Proteomes" id="UP000014127"/>
    </source>
</evidence>
<dbReference type="PIRSF" id="PIRSF021292">
    <property type="entry name" value="Competence_ComGD"/>
    <property type="match status" value="1"/>
</dbReference>
<dbReference type="eggNOG" id="COG4970">
    <property type="taxonomic scope" value="Bacteria"/>
</dbReference>
<dbReference type="STRING" id="44009.RV01_GL000838"/>
<sequence>MKNIIKPHLSSATNPAFTIAESLVTLVVITIFLLIPTLTLQPFIAQMKVELFLAQFEQNFLLLQQTAITQQTTTTLKLNRPEHVLQFEISEQKNYPDLPIPIAVSCTMPQTIVINKSSGNYSGMESVTFKWEKKKITYQFQLGSGRFVKTIT</sequence>
<keyword evidence="1" id="KW-0812">Transmembrane</keyword>
<name>S1P0T3_9ENTE</name>
<dbReference type="Proteomes" id="UP000014127">
    <property type="component" value="Unassembled WGS sequence"/>
</dbReference>
<feature type="transmembrane region" description="Helical" evidence="1">
    <location>
        <begin position="16"/>
        <end position="38"/>
    </location>
</feature>
<dbReference type="HOGENOM" id="CLU_133151_1_0_9"/>
<dbReference type="GO" id="GO:0030420">
    <property type="term" value="P:establishment of competence for transformation"/>
    <property type="evidence" value="ECO:0007669"/>
    <property type="project" value="InterPro"/>
</dbReference>
<evidence type="ECO:0000313" key="2">
    <source>
        <dbReference type="EMBL" id="EOT40913.1"/>
    </source>
</evidence>
<dbReference type="RefSeq" id="WP_016172994.1">
    <property type="nucleotide sequence ID" value="NZ_ASWK01000001.1"/>
</dbReference>
<evidence type="ECO:0008006" key="4">
    <source>
        <dbReference type="Google" id="ProtNLM"/>
    </source>
</evidence>
<accession>S1P0T3</accession>
<keyword evidence="3" id="KW-1185">Reference proteome</keyword>